<dbReference type="InterPro" id="IPR022441">
    <property type="entry name" value="Para_beta_helix_rpt-2"/>
</dbReference>
<dbReference type="Gene3D" id="2.160.20.10">
    <property type="entry name" value="Single-stranded right-handed beta-helix, Pectin lyase-like"/>
    <property type="match status" value="1"/>
</dbReference>
<organism evidence="2">
    <name type="scientific">marine sediment metagenome</name>
    <dbReference type="NCBI Taxonomy" id="412755"/>
    <lineage>
        <taxon>unclassified sequences</taxon>
        <taxon>metagenomes</taxon>
        <taxon>ecological metagenomes</taxon>
    </lineage>
</organism>
<comment type="caution">
    <text evidence="2">The sequence shown here is derived from an EMBL/GenBank/DDBJ whole genome shotgun (WGS) entry which is preliminary data.</text>
</comment>
<dbReference type="EMBL" id="LAZR01009099">
    <property type="protein sequence ID" value="KKM74682.1"/>
    <property type="molecule type" value="Genomic_DNA"/>
</dbReference>
<dbReference type="InterPro" id="IPR012334">
    <property type="entry name" value="Pectin_lyas_fold"/>
</dbReference>
<dbReference type="InterPro" id="IPR039448">
    <property type="entry name" value="Beta_helix"/>
</dbReference>
<dbReference type="InterPro" id="IPR011050">
    <property type="entry name" value="Pectin_lyase_fold/virulence"/>
</dbReference>
<dbReference type="InterPro" id="IPR006626">
    <property type="entry name" value="PbH1"/>
</dbReference>
<protein>
    <recommendedName>
        <fullName evidence="1">Right handed beta helix domain-containing protein</fullName>
    </recommendedName>
</protein>
<reference evidence="2" key="1">
    <citation type="journal article" date="2015" name="Nature">
        <title>Complex archaea that bridge the gap between prokaryotes and eukaryotes.</title>
        <authorList>
            <person name="Spang A."/>
            <person name="Saw J.H."/>
            <person name="Jorgensen S.L."/>
            <person name="Zaremba-Niedzwiedzka K."/>
            <person name="Martijn J."/>
            <person name="Lind A.E."/>
            <person name="van Eijk R."/>
            <person name="Schleper C."/>
            <person name="Guy L."/>
            <person name="Ettema T.J."/>
        </authorList>
    </citation>
    <scope>NUCLEOTIDE SEQUENCE</scope>
</reference>
<dbReference type="NCBIfam" id="TIGR03804">
    <property type="entry name" value="para_beta_helix"/>
    <property type="match status" value="1"/>
</dbReference>
<proteinExistence type="predicted"/>
<feature type="domain" description="Right handed beta helix" evidence="1">
    <location>
        <begin position="121"/>
        <end position="197"/>
    </location>
</feature>
<accession>A0A0F9MZK1</accession>
<dbReference type="SMART" id="SM00710">
    <property type="entry name" value="PbH1"/>
    <property type="match status" value="3"/>
</dbReference>
<evidence type="ECO:0000313" key="2">
    <source>
        <dbReference type="EMBL" id="KKM74682.1"/>
    </source>
</evidence>
<name>A0A0F9MZK1_9ZZZZ</name>
<dbReference type="SUPFAM" id="SSF51126">
    <property type="entry name" value="Pectin lyase-like"/>
    <property type="match status" value="1"/>
</dbReference>
<dbReference type="AlphaFoldDB" id="A0A0F9MZK1"/>
<dbReference type="Pfam" id="PF13229">
    <property type="entry name" value="Beta_helix"/>
    <property type="match status" value="1"/>
</dbReference>
<sequence>MKKFNKKHRISLIIKQKFIFILTKLRKRGLYIFFSKTRIKIVFLWIIFFYLFLFPVTSQAYREFDNTTPKKRVEEGYIQKNLKSSRYWNLEFKIHINNNWSLAASTLDWVQGGDGSWGDPYLIENVTINAGGSGSGILIENSNDYFIIRKSTVYNSGSVGTDAGINLQSVSNGTLISNNISNNNRYGMYLWNSDNNMVS</sequence>
<feature type="non-terminal residue" evidence="2">
    <location>
        <position position="199"/>
    </location>
</feature>
<gene>
    <name evidence="2" type="ORF">LCGC14_1397860</name>
</gene>
<evidence type="ECO:0000259" key="1">
    <source>
        <dbReference type="Pfam" id="PF13229"/>
    </source>
</evidence>